<dbReference type="PANTHER" id="PTHR28641">
    <property type="match status" value="1"/>
</dbReference>
<reference evidence="3" key="1">
    <citation type="submission" date="2022-10" db="EMBL/GenBank/DDBJ databases">
        <title>Characterization and whole genome sequencing of a new Roseateles species, isolated from fresh water.</title>
        <authorList>
            <person name="Guliayeva D.Y."/>
            <person name="Akhremchuk A.E."/>
            <person name="Sikolenko M.A."/>
            <person name="Valentovich L.N."/>
            <person name="Sidarenka A.V."/>
        </authorList>
    </citation>
    <scope>NUCLEOTIDE SEQUENCE</scope>
    <source>
        <strain evidence="3">BIM B-1768</strain>
    </source>
</reference>
<feature type="domain" description="Malonyl-CoA decarboxylase C-terminal" evidence="1">
    <location>
        <begin position="147"/>
        <end position="398"/>
    </location>
</feature>
<organism evidence="3 4">
    <name type="scientific">Roseateles amylovorans</name>
    <dbReference type="NCBI Taxonomy" id="2978473"/>
    <lineage>
        <taxon>Bacteria</taxon>
        <taxon>Pseudomonadati</taxon>
        <taxon>Pseudomonadota</taxon>
        <taxon>Betaproteobacteria</taxon>
        <taxon>Burkholderiales</taxon>
        <taxon>Sphaerotilaceae</taxon>
        <taxon>Roseateles</taxon>
    </lineage>
</organism>
<dbReference type="Pfam" id="PF17408">
    <property type="entry name" value="MCD_N"/>
    <property type="match status" value="1"/>
</dbReference>
<evidence type="ECO:0000313" key="4">
    <source>
        <dbReference type="Proteomes" id="UP001064933"/>
    </source>
</evidence>
<sequence>MMVESWSSARAAKQVLTLARKLLSERGQANSLGHARDLIGKMSALPAEAWPAVFDRLAADFNPEAEAVLQAAHAYAVSPGVDELHTLTRVTEPPRQELFRRLNRAPGGTALLVRMRRRLLDGLKAHPTWRMVDADLLHLLSSWFNPGFLEMRQVDWNSPAQLLEQIIHHEAVHAIDGWDDLRRRLLPDRRLFAFFHPQLPREPLIFVEVALLPEMPDAIAPLIEKRSEPMPPNSYRSAVFYSISNCEPGLRGVSLGNFLIKTVAEHLQHELPKLKLFCTLSPIPGFAAWLHGVTTLDGLPGLKPVQIERAGEALARVKQHSSAELASPAALSNQALQEDLRRLAAVYLVGQTTQPGGDPVARFHLDNGARLERLNIAADRSVKGLKQSHGLMVNYLYDLDRIERHHEAFTQGEIASARAVSGLL</sequence>
<dbReference type="InterPro" id="IPR042303">
    <property type="entry name" value="Malonyl_CoA_deC_C_sf"/>
</dbReference>
<dbReference type="InterPro" id="IPR038351">
    <property type="entry name" value="MCD_N_sf"/>
</dbReference>
<dbReference type="RefSeq" id="WP_261757539.1">
    <property type="nucleotide sequence ID" value="NZ_CP104562.2"/>
</dbReference>
<evidence type="ECO:0000259" key="2">
    <source>
        <dbReference type="Pfam" id="PF17408"/>
    </source>
</evidence>
<dbReference type="PANTHER" id="PTHR28641:SF1">
    <property type="entry name" value="MALONYL-COA DECARBOXYLASE, MITOCHONDRIAL"/>
    <property type="match status" value="1"/>
</dbReference>
<dbReference type="InterPro" id="IPR035372">
    <property type="entry name" value="MCD_N"/>
</dbReference>
<dbReference type="Pfam" id="PF05292">
    <property type="entry name" value="MCD"/>
    <property type="match status" value="1"/>
</dbReference>
<dbReference type="Gene3D" id="1.20.140.90">
    <property type="entry name" value="Malonyl-CoA decarboxylase, oligemerization domain"/>
    <property type="match status" value="1"/>
</dbReference>
<dbReference type="InterPro" id="IPR007956">
    <property type="entry name" value="Malonyl_CoA_deC_C"/>
</dbReference>
<name>A0ABY6AZE8_9BURK</name>
<protein>
    <submittedName>
        <fullName evidence="3">Malonyl-CoA decarboxylase</fullName>
    </submittedName>
</protein>
<gene>
    <name evidence="3" type="ORF">N4261_22860</name>
</gene>
<dbReference type="Gene3D" id="3.40.630.150">
    <property type="entry name" value="Malonyl-CoA decarboxylase, catalytic domain"/>
    <property type="match status" value="1"/>
</dbReference>
<proteinExistence type="predicted"/>
<keyword evidence="4" id="KW-1185">Reference proteome</keyword>
<dbReference type="InterPro" id="IPR038917">
    <property type="entry name" value="Malonyl_CoA_deC"/>
</dbReference>
<dbReference type="Proteomes" id="UP001064933">
    <property type="component" value="Chromosome"/>
</dbReference>
<evidence type="ECO:0000259" key="1">
    <source>
        <dbReference type="Pfam" id="PF05292"/>
    </source>
</evidence>
<feature type="domain" description="Malonyl-CoA decarboxylase N-terminal" evidence="2">
    <location>
        <begin position="61"/>
        <end position="144"/>
    </location>
</feature>
<evidence type="ECO:0000313" key="3">
    <source>
        <dbReference type="EMBL" id="UXH77784.1"/>
    </source>
</evidence>
<dbReference type="EMBL" id="CP104562">
    <property type="protein sequence ID" value="UXH77784.1"/>
    <property type="molecule type" value="Genomic_DNA"/>
</dbReference>
<accession>A0ABY6AZE8</accession>